<evidence type="ECO:0000259" key="6">
    <source>
        <dbReference type="PROSITE" id="PS51733"/>
    </source>
</evidence>
<accession>A0A2G9YBF3</accession>
<dbReference type="Proteomes" id="UP000230392">
    <property type="component" value="Unassembled WGS sequence"/>
</dbReference>
<comment type="caution">
    <text evidence="7">The sequence shown here is derived from an EMBL/GenBank/DDBJ whole genome shotgun (WGS) entry which is preliminary data.</text>
</comment>
<name>A0A2G9YBF3_9BACT</name>
<dbReference type="SUPFAM" id="SSF55681">
    <property type="entry name" value="Class II aaRS and biotin synthetases"/>
    <property type="match status" value="1"/>
</dbReference>
<keyword evidence="4 5" id="KW-0092">Biotin</keyword>
<dbReference type="Pfam" id="PF03099">
    <property type="entry name" value="BPL_LplA_LipB"/>
    <property type="match status" value="1"/>
</dbReference>
<feature type="binding site" evidence="5">
    <location>
        <begin position="120"/>
        <end position="122"/>
    </location>
    <ligand>
        <name>biotin</name>
        <dbReference type="ChEBI" id="CHEBI:57586"/>
    </ligand>
</feature>
<dbReference type="HAMAP" id="MF_00978">
    <property type="entry name" value="Bifunct_BirA"/>
    <property type="match status" value="1"/>
</dbReference>
<dbReference type="AlphaFoldDB" id="A0A2G9YBF3"/>
<comment type="catalytic activity">
    <reaction evidence="5">
        <text>biotin + L-lysyl-[protein] + ATP = N(6)-biotinyl-L-lysyl-[protein] + AMP + diphosphate + H(+)</text>
        <dbReference type="Rhea" id="RHEA:11756"/>
        <dbReference type="Rhea" id="RHEA-COMP:9752"/>
        <dbReference type="Rhea" id="RHEA-COMP:10505"/>
        <dbReference type="ChEBI" id="CHEBI:15378"/>
        <dbReference type="ChEBI" id="CHEBI:29969"/>
        <dbReference type="ChEBI" id="CHEBI:30616"/>
        <dbReference type="ChEBI" id="CHEBI:33019"/>
        <dbReference type="ChEBI" id="CHEBI:57586"/>
        <dbReference type="ChEBI" id="CHEBI:83144"/>
        <dbReference type="ChEBI" id="CHEBI:456215"/>
        <dbReference type="EC" id="6.3.4.15"/>
    </reaction>
</comment>
<keyword evidence="5" id="KW-0238">DNA-binding</keyword>
<feature type="binding site" evidence="5">
    <location>
        <position position="188"/>
    </location>
    <ligand>
        <name>biotin</name>
        <dbReference type="ChEBI" id="CHEBI:57586"/>
    </ligand>
</feature>
<keyword evidence="5" id="KW-0678">Repressor</keyword>
<keyword evidence="1 5" id="KW-0436">Ligase</keyword>
<keyword evidence="3 5" id="KW-0067">ATP-binding</keyword>
<protein>
    <recommendedName>
        <fullName evidence="5">Bifunctional ligase/repressor BirA</fullName>
    </recommendedName>
    <alternativeName>
        <fullName evidence="5">Biotin--[acetyl-CoA-carboxylase] ligase</fullName>
        <ecNumber evidence="5">6.3.4.15</ecNumber>
    </alternativeName>
    <alternativeName>
        <fullName evidence="5">Biotin--protein ligase</fullName>
    </alternativeName>
    <alternativeName>
        <fullName evidence="5">Biotin-[acetyl-CoA carboxylase] synthetase</fullName>
    </alternativeName>
</protein>
<evidence type="ECO:0000256" key="3">
    <source>
        <dbReference type="ARBA" id="ARBA00022840"/>
    </source>
</evidence>
<dbReference type="PANTHER" id="PTHR12835">
    <property type="entry name" value="BIOTIN PROTEIN LIGASE"/>
    <property type="match status" value="1"/>
</dbReference>
<dbReference type="PANTHER" id="PTHR12835:SF5">
    <property type="entry name" value="BIOTIN--PROTEIN LIGASE"/>
    <property type="match status" value="1"/>
</dbReference>
<dbReference type="NCBIfam" id="TIGR00121">
    <property type="entry name" value="birA_ligase"/>
    <property type="match status" value="1"/>
</dbReference>
<dbReference type="InterPro" id="IPR036388">
    <property type="entry name" value="WH-like_DNA-bd_sf"/>
</dbReference>
<dbReference type="CDD" id="cd16442">
    <property type="entry name" value="BPL"/>
    <property type="match status" value="1"/>
</dbReference>
<dbReference type="SUPFAM" id="SSF46785">
    <property type="entry name" value="Winged helix' DNA-binding domain"/>
    <property type="match status" value="1"/>
</dbReference>
<dbReference type="SUPFAM" id="SSF50037">
    <property type="entry name" value="C-terminal domain of transcriptional repressors"/>
    <property type="match status" value="1"/>
</dbReference>
<dbReference type="GO" id="GO:0005737">
    <property type="term" value="C:cytoplasm"/>
    <property type="evidence" value="ECO:0007669"/>
    <property type="project" value="TreeGrafter"/>
</dbReference>
<organism evidence="7 8">
    <name type="scientific">bacterium (Candidatus Ratteibacteria) CG23_combo_of_CG06-09_8_20_14_all_48_7</name>
    <dbReference type="NCBI Taxonomy" id="2014292"/>
    <lineage>
        <taxon>Bacteria</taxon>
        <taxon>Candidatus Ratteibacteria</taxon>
    </lineage>
</organism>
<dbReference type="GO" id="GO:0005524">
    <property type="term" value="F:ATP binding"/>
    <property type="evidence" value="ECO:0007669"/>
    <property type="project" value="UniProtKB-UniRule"/>
</dbReference>
<dbReference type="InterPro" id="IPR045864">
    <property type="entry name" value="aa-tRNA-synth_II/BPL/LPL"/>
</dbReference>
<dbReference type="GO" id="GO:0003677">
    <property type="term" value="F:DNA binding"/>
    <property type="evidence" value="ECO:0007669"/>
    <property type="project" value="UniProtKB-UniRule"/>
</dbReference>
<dbReference type="InterPro" id="IPR004408">
    <property type="entry name" value="Biotin_CoA_COase_ligase"/>
</dbReference>
<evidence type="ECO:0000256" key="4">
    <source>
        <dbReference type="ARBA" id="ARBA00023267"/>
    </source>
</evidence>
<dbReference type="Pfam" id="PF08279">
    <property type="entry name" value="HTH_11"/>
    <property type="match status" value="1"/>
</dbReference>
<dbReference type="InterPro" id="IPR013196">
    <property type="entry name" value="HTH_11"/>
</dbReference>
<dbReference type="PROSITE" id="PS51733">
    <property type="entry name" value="BPL_LPL_CATALYTIC"/>
    <property type="match status" value="1"/>
</dbReference>
<dbReference type="Gene3D" id="3.30.930.10">
    <property type="entry name" value="Bira Bifunctional Protein, Domain 2"/>
    <property type="match status" value="1"/>
</dbReference>
<evidence type="ECO:0000256" key="2">
    <source>
        <dbReference type="ARBA" id="ARBA00022741"/>
    </source>
</evidence>
<dbReference type="EC" id="6.3.4.15" evidence="5"/>
<feature type="binding site" evidence="5">
    <location>
        <begin position="92"/>
        <end position="94"/>
    </location>
    <ligand>
        <name>biotin</name>
        <dbReference type="ChEBI" id="CHEBI:57586"/>
    </ligand>
</feature>
<evidence type="ECO:0000256" key="1">
    <source>
        <dbReference type="ARBA" id="ARBA00022598"/>
    </source>
</evidence>
<keyword evidence="5" id="KW-0804">Transcription</keyword>
<comment type="function">
    <text evidence="5">Acts both as a biotin--[acetyl-CoA-carboxylase] ligase and a repressor.</text>
</comment>
<dbReference type="InterPro" id="IPR004143">
    <property type="entry name" value="BPL_LPL_catalytic"/>
</dbReference>
<dbReference type="Gene3D" id="1.10.10.10">
    <property type="entry name" value="Winged helix-like DNA-binding domain superfamily/Winged helix DNA-binding domain"/>
    <property type="match status" value="1"/>
</dbReference>
<evidence type="ECO:0000313" key="7">
    <source>
        <dbReference type="EMBL" id="PIP16073.1"/>
    </source>
</evidence>
<keyword evidence="2 5" id="KW-0547">Nucleotide-binding</keyword>
<reference evidence="7 8" key="1">
    <citation type="submission" date="2017-09" db="EMBL/GenBank/DDBJ databases">
        <title>Depth-based differentiation of microbial function through sediment-hosted aquifers and enrichment of novel symbionts in the deep terrestrial subsurface.</title>
        <authorList>
            <person name="Probst A.J."/>
            <person name="Ladd B."/>
            <person name="Jarett J.K."/>
            <person name="Geller-Mcgrath D.E."/>
            <person name="Sieber C.M."/>
            <person name="Emerson J.B."/>
            <person name="Anantharaman K."/>
            <person name="Thomas B.C."/>
            <person name="Malmstrom R."/>
            <person name="Stieglmeier M."/>
            <person name="Klingl A."/>
            <person name="Woyke T."/>
            <person name="Ryan C.M."/>
            <person name="Banfield J.F."/>
        </authorList>
    </citation>
    <scope>NUCLEOTIDE SEQUENCE [LARGE SCALE GENOMIC DNA]</scope>
    <source>
        <strain evidence="7">CG23_combo_of_CG06-09_8_20_14_all_48_7</strain>
    </source>
</reference>
<dbReference type="GO" id="GO:0006355">
    <property type="term" value="P:regulation of DNA-templated transcription"/>
    <property type="evidence" value="ECO:0007669"/>
    <property type="project" value="UniProtKB-UniRule"/>
</dbReference>
<comment type="similarity">
    <text evidence="5">Belongs to the biotin--protein ligase family.</text>
</comment>
<evidence type="ECO:0000256" key="5">
    <source>
        <dbReference type="HAMAP-Rule" id="MF_00978"/>
    </source>
</evidence>
<feature type="DNA-binding region" description="H-T-H motif" evidence="5">
    <location>
        <begin position="21"/>
        <end position="40"/>
    </location>
</feature>
<evidence type="ECO:0000313" key="8">
    <source>
        <dbReference type="Proteomes" id="UP000230392"/>
    </source>
</evidence>
<dbReference type="InterPro" id="IPR030855">
    <property type="entry name" value="Bifunct_BirA"/>
</dbReference>
<dbReference type="GO" id="GO:0004077">
    <property type="term" value="F:biotin--[biotin carboxyl-carrier protein] ligase activity"/>
    <property type="evidence" value="ECO:0007669"/>
    <property type="project" value="UniProtKB-UniRule"/>
</dbReference>
<dbReference type="Gene3D" id="2.30.30.100">
    <property type="match status" value="1"/>
</dbReference>
<dbReference type="Pfam" id="PF02237">
    <property type="entry name" value="BPL_C"/>
    <property type="match status" value="1"/>
</dbReference>
<feature type="domain" description="BPL/LPL catalytic" evidence="6">
    <location>
        <begin position="69"/>
        <end position="261"/>
    </location>
</feature>
<sequence length="328" mass="35403">MTGAEQIVVILREAAGDEVSSRVLCERLGVSRAAVWKQVEGLRSDGYEIEACSRRGYRLVRAPDTPFASEVLPLLRTLRIGRDCRYVSETGSTNRDMAALAEGGASEAVVLVAGRQNAGRGRMSRVWFSPSEANLYFSMLLRPANEPGRAASLPLVAGLAVAAALEDCAPGIKPQIKWPNDILVGGRKVCGILCEMQAETDCVRYIIPGIGVNVNLTPEMLPGDLEKRATSLRIETGRIFSRAAVLAAVLNRFEPLYDRWRKDGFEPLIQAVAARDLLYGRTVTLEIGGRRVTGRADGIQSDGALRLVTAQGVVPVYSGEAHLGNVGE</sequence>
<feature type="binding site" evidence="5">
    <location>
        <position position="116"/>
    </location>
    <ligand>
        <name>biotin</name>
        <dbReference type="ChEBI" id="CHEBI:57586"/>
    </ligand>
</feature>
<dbReference type="EMBL" id="PCRF01000218">
    <property type="protein sequence ID" value="PIP16073.1"/>
    <property type="molecule type" value="Genomic_DNA"/>
</dbReference>
<dbReference type="InterPro" id="IPR036390">
    <property type="entry name" value="WH_DNA-bd_sf"/>
</dbReference>
<dbReference type="InterPro" id="IPR008988">
    <property type="entry name" value="Transcriptional_repressor_C"/>
</dbReference>
<keyword evidence="5" id="KW-0805">Transcription regulation</keyword>
<gene>
    <name evidence="5" type="primary">birA</name>
    <name evidence="7" type="ORF">COX46_04395</name>
</gene>
<dbReference type="InterPro" id="IPR003142">
    <property type="entry name" value="BPL_C"/>
</dbReference>
<proteinExistence type="inferred from homology"/>